<organism evidence="6">
    <name type="scientific">Desulfacinum infernum</name>
    <dbReference type="NCBI Taxonomy" id="35837"/>
    <lineage>
        <taxon>Bacteria</taxon>
        <taxon>Pseudomonadati</taxon>
        <taxon>Thermodesulfobacteriota</taxon>
        <taxon>Syntrophobacteria</taxon>
        <taxon>Syntrophobacterales</taxon>
        <taxon>Syntrophobacteraceae</taxon>
        <taxon>Desulfacinum</taxon>
    </lineage>
</organism>
<reference evidence="6" key="1">
    <citation type="journal article" date="2020" name="mSystems">
        <title>Genome- and Community-Level Interaction Insights into Carbon Utilization and Element Cycling Functions of Hydrothermarchaeota in Hydrothermal Sediment.</title>
        <authorList>
            <person name="Zhou Z."/>
            <person name="Liu Y."/>
            <person name="Xu W."/>
            <person name="Pan J."/>
            <person name="Luo Z.H."/>
            <person name="Li M."/>
        </authorList>
    </citation>
    <scope>NUCLEOTIDE SEQUENCE [LARGE SCALE GENOMIC DNA]</scope>
    <source>
        <strain evidence="6">SpSt-456</strain>
    </source>
</reference>
<dbReference type="InterPro" id="IPR024264">
    <property type="entry name" value="DUF3786"/>
</dbReference>
<dbReference type="EMBL" id="DSTK01000032">
    <property type="protein sequence ID" value="HFK97724.1"/>
    <property type="molecule type" value="Genomic_DNA"/>
</dbReference>
<dbReference type="PROSITE" id="PS51656">
    <property type="entry name" value="4FE4S"/>
    <property type="match status" value="1"/>
</dbReference>
<dbReference type="Gene3D" id="1.10.15.40">
    <property type="entry name" value="Electron transport complex subunit B, putative Fe-S cluster"/>
    <property type="match status" value="1"/>
</dbReference>
<comment type="caution">
    <text evidence="6">The sequence shown here is derived from an EMBL/GenBank/DDBJ whole genome shotgun (WGS) entry which is preliminary data.</text>
</comment>
<evidence type="ECO:0000256" key="1">
    <source>
        <dbReference type="ARBA" id="ARBA00022485"/>
    </source>
</evidence>
<gene>
    <name evidence="6" type="ORF">ENS06_10455</name>
</gene>
<dbReference type="Pfam" id="PF04060">
    <property type="entry name" value="FeS"/>
    <property type="match status" value="1"/>
</dbReference>
<dbReference type="GO" id="GO:0051539">
    <property type="term" value="F:4 iron, 4 sulfur cluster binding"/>
    <property type="evidence" value="ECO:0007669"/>
    <property type="project" value="UniProtKB-KW"/>
</dbReference>
<keyword evidence="3" id="KW-0408">Iron</keyword>
<evidence type="ECO:0000313" key="6">
    <source>
        <dbReference type="EMBL" id="HFK97724.1"/>
    </source>
</evidence>
<keyword evidence="4" id="KW-0411">Iron-sulfur</keyword>
<keyword evidence="1" id="KW-0004">4Fe-4S</keyword>
<dbReference type="Pfam" id="PF12654">
    <property type="entry name" value="DUF3786"/>
    <property type="match status" value="1"/>
</dbReference>
<name>A0A831ZSH3_9BACT</name>
<dbReference type="InterPro" id="IPR007202">
    <property type="entry name" value="4Fe-4S_dom"/>
</dbReference>
<sequence length="295" mass="32909">MRTVWRERDGQAVENKRDLLKNRVVPLDLYRITPRTNCGECGHPTCLAFATQAVVGESTLDACPHMDPGALQPLRERLERQLGHGIGKKRESFEKTLEFLRAQVAPWLTPRNASALGADFSLLEGAVAAVRLPYLDDAVLVTAEDVVSLRGRALSPWEKIFLYNYVIGGAVEPSGRWVGMESLPNSVSKIKSLKAHCEEPLAKAFPDDQDALRRAASGLFQEVRGGEGEADWIGECALLPKVHLRLLWWAGEAEEGFPARVKFLFDARVLETLDLESLLFACEQISERFLESQRQ</sequence>
<feature type="domain" description="4Fe-4S" evidence="5">
    <location>
        <begin position="21"/>
        <end position="80"/>
    </location>
</feature>
<keyword evidence="2" id="KW-0479">Metal-binding</keyword>
<evidence type="ECO:0000256" key="3">
    <source>
        <dbReference type="ARBA" id="ARBA00023004"/>
    </source>
</evidence>
<evidence type="ECO:0000256" key="4">
    <source>
        <dbReference type="ARBA" id="ARBA00023014"/>
    </source>
</evidence>
<evidence type="ECO:0000256" key="2">
    <source>
        <dbReference type="ARBA" id="ARBA00022723"/>
    </source>
</evidence>
<dbReference type="AlphaFoldDB" id="A0A831ZSH3"/>
<accession>A0A831ZSH3</accession>
<protein>
    <submittedName>
        <fullName evidence="6">DUF3786 domain-containing protein</fullName>
    </submittedName>
</protein>
<evidence type="ECO:0000259" key="5">
    <source>
        <dbReference type="PROSITE" id="PS51656"/>
    </source>
</evidence>
<proteinExistence type="predicted"/>
<dbReference type="GO" id="GO:0046872">
    <property type="term" value="F:metal ion binding"/>
    <property type="evidence" value="ECO:0007669"/>
    <property type="project" value="UniProtKB-KW"/>
</dbReference>